<reference evidence="8 9" key="1">
    <citation type="submission" date="2019-02" db="EMBL/GenBank/DDBJ databases">
        <title>Deep-cultivation of Planctomycetes and their phenomic and genomic characterization uncovers novel biology.</title>
        <authorList>
            <person name="Wiegand S."/>
            <person name="Jogler M."/>
            <person name="Boedeker C."/>
            <person name="Pinto D."/>
            <person name="Vollmers J."/>
            <person name="Rivas-Marin E."/>
            <person name="Kohn T."/>
            <person name="Peeters S.H."/>
            <person name="Heuer A."/>
            <person name="Rast P."/>
            <person name="Oberbeckmann S."/>
            <person name="Bunk B."/>
            <person name="Jeske O."/>
            <person name="Meyerdierks A."/>
            <person name="Storesund J.E."/>
            <person name="Kallscheuer N."/>
            <person name="Luecker S."/>
            <person name="Lage O.M."/>
            <person name="Pohl T."/>
            <person name="Merkel B.J."/>
            <person name="Hornburger P."/>
            <person name="Mueller R.-W."/>
            <person name="Bruemmer F."/>
            <person name="Labrenz M."/>
            <person name="Spormann A.M."/>
            <person name="Op den Camp H."/>
            <person name="Overmann J."/>
            <person name="Amann R."/>
            <person name="Jetten M.S.M."/>
            <person name="Mascher T."/>
            <person name="Medema M.H."/>
            <person name="Devos D.P."/>
            <person name="Kaster A.-K."/>
            <person name="Ovreas L."/>
            <person name="Rohde M."/>
            <person name="Galperin M.Y."/>
            <person name="Jogler C."/>
        </authorList>
    </citation>
    <scope>NUCLEOTIDE SEQUENCE [LARGE SCALE GENOMIC DNA]</scope>
    <source>
        <strain evidence="8 9">Mal4</strain>
    </source>
</reference>
<keyword evidence="6" id="KW-0732">Signal</keyword>
<dbReference type="Pfam" id="PF00884">
    <property type="entry name" value="Sulfatase"/>
    <property type="match status" value="1"/>
</dbReference>
<dbReference type="RefSeq" id="WP_145366731.1">
    <property type="nucleotide sequence ID" value="NZ_CP036275.1"/>
</dbReference>
<dbReference type="Pfam" id="PF14707">
    <property type="entry name" value="Sulfatase_C"/>
    <property type="match status" value="1"/>
</dbReference>
<dbReference type="PANTHER" id="PTHR42693">
    <property type="entry name" value="ARYLSULFATASE FAMILY MEMBER"/>
    <property type="match status" value="1"/>
</dbReference>
<gene>
    <name evidence="8" type="primary">atsA_8</name>
    <name evidence="8" type="ORF">Mal4_03060</name>
</gene>
<evidence type="ECO:0000256" key="6">
    <source>
        <dbReference type="SAM" id="SignalP"/>
    </source>
</evidence>
<dbReference type="SUPFAM" id="SSF53649">
    <property type="entry name" value="Alkaline phosphatase-like"/>
    <property type="match status" value="1"/>
</dbReference>
<keyword evidence="9" id="KW-1185">Reference proteome</keyword>
<evidence type="ECO:0000256" key="1">
    <source>
        <dbReference type="ARBA" id="ARBA00008779"/>
    </source>
</evidence>
<evidence type="ECO:0000256" key="5">
    <source>
        <dbReference type="SAM" id="MobiDB-lite"/>
    </source>
</evidence>
<dbReference type="Proteomes" id="UP000320496">
    <property type="component" value="Chromosome"/>
</dbReference>
<dbReference type="InterPro" id="IPR050738">
    <property type="entry name" value="Sulfatase"/>
</dbReference>
<keyword evidence="4" id="KW-0106">Calcium</keyword>
<protein>
    <submittedName>
        <fullName evidence="8">Arylsulfatase</fullName>
        <ecNumber evidence="8">3.1.6.1</ecNumber>
    </submittedName>
</protein>
<evidence type="ECO:0000256" key="2">
    <source>
        <dbReference type="ARBA" id="ARBA00022723"/>
    </source>
</evidence>
<sequence precursor="true">MPKPGQHPRGARVLRAFITSLVAILFLLTSSTLPAQDPPPNFIIIFTDDQGYQDLGCFGSETIRTPHIDRMAREGMRLTSFYAQAVCGPSRAALMTGCYPIRVGEPGNRKNQHTILHPQEVTIAEVLKQRDYATGCLGKWHLGQRQGDGWDPETMPNGQGFDEFFGTPLFNGFTVYVDDTKFRSQLLRNDSVVDDAIESWDSITGDYTREAIDFIKRHRDRPFFLYLAHNMPHIPLGAGDQFRGRSEHGPYADAIEEIDWSTGQILDTLRQLELDSRTLVIFTSDNGPWLETTRGNDPDGKPLIPREHSGTAAPLKGYKMLTWEGGLRVPCAAWWPGTIPAGTTCDEIAATIDLLPTFASLADARLPQDRTLDGHDITPLLLDRPDAVSPHDETGLLYYRYTALEAVRSGRWKLVLPRPEHPPWTGWSGRFHGSRVEELALYDLENDAGEARNVAAEHPEVVTRLQSLIERASNELGDYNRIGTGARFFDDGPERPDMWTGRQQQKPPATPVRYDNAKPAGNLRFTFEEGELGDWTVVKGEFGQPVTDRDALPNHRQQPFNKQGEYFLFTGHRADRAQGDDRFTGVIESPLFVLKGDTIRFLVGGGSGQQTYVALSNEQGEELMKAHGQNGPALRRVEWDVAEYGGQRVRLRIVDRSTGGWGHVTFDDFSCEGEIVRASR</sequence>
<dbReference type="Gene3D" id="3.40.720.10">
    <property type="entry name" value="Alkaline Phosphatase, subunit A"/>
    <property type="match status" value="1"/>
</dbReference>
<keyword evidence="3 8" id="KW-0378">Hydrolase</keyword>
<accession>A0A517Z0M2</accession>
<dbReference type="OrthoDB" id="236007at2"/>
<name>A0A517Z0M2_9PLAN</name>
<feature type="signal peptide" evidence="6">
    <location>
        <begin position="1"/>
        <end position="35"/>
    </location>
</feature>
<feature type="region of interest" description="Disordered" evidence="5">
    <location>
        <begin position="490"/>
        <end position="517"/>
    </location>
</feature>
<evidence type="ECO:0000256" key="3">
    <source>
        <dbReference type="ARBA" id="ARBA00022801"/>
    </source>
</evidence>
<dbReference type="InterPro" id="IPR017850">
    <property type="entry name" value="Alkaline_phosphatase_core_sf"/>
</dbReference>
<evidence type="ECO:0000313" key="8">
    <source>
        <dbReference type="EMBL" id="QDU36023.1"/>
    </source>
</evidence>
<dbReference type="InterPro" id="IPR024607">
    <property type="entry name" value="Sulfatase_CS"/>
</dbReference>
<evidence type="ECO:0000256" key="4">
    <source>
        <dbReference type="ARBA" id="ARBA00022837"/>
    </source>
</evidence>
<dbReference type="PROSITE" id="PS00523">
    <property type="entry name" value="SULFATASE_1"/>
    <property type="match status" value="1"/>
</dbReference>
<feature type="chain" id="PRO_5022070053" evidence="6">
    <location>
        <begin position="36"/>
        <end position="680"/>
    </location>
</feature>
<evidence type="ECO:0000259" key="7">
    <source>
        <dbReference type="Pfam" id="PF00884"/>
    </source>
</evidence>
<dbReference type="EMBL" id="CP036275">
    <property type="protein sequence ID" value="QDU36023.1"/>
    <property type="molecule type" value="Genomic_DNA"/>
</dbReference>
<organism evidence="8 9">
    <name type="scientific">Maioricimonas rarisocia</name>
    <dbReference type="NCBI Taxonomy" id="2528026"/>
    <lineage>
        <taxon>Bacteria</taxon>
        <taxon>Pseudomonadati</taxon>
        <taxon>Planctomycetota</taxon>
        <taxon>Planctomycetia</taxon>
        <taxon>Planctomycetales</taxon>
        <taxon>Planctomycetaceae</taxon>
        <taxon>Maioricimonas</taxon>
    </lineage>
</organism>
<proteinExistence type="inferred from homology"/>
<dbReference type="Gene3D" id="3.30.1120.10">
    <property type="match status" value="1"/>
</dbReference>
<dbReference type="EC" id="3.1.6.1" evidence="8"/>
<dbReference type="InterPro" id="IPR000917">
    <property type="entry name" value="Sulfatase_N"/>
</dbReference>
<feature type="domain" description="Sulfatase N-terminal" evidence="7">
    <location>
        <begin position="40"/>
        <end position="363"/>
    </location>
</feature>
<dbReference type="GO" id="GO:0046872">
    <property type="term" value="F:metal ion binding"/>
    <property type="evidence" value="ECO:0007669"/>
    <property type="project" value="UniProtKB-KW"/>
</dbReference>
<comment type="similarity">
    <text evidence="1">Belongs to the sulfatase family.</text>
</comment>
<dbReference type="KEGG" id="mri:Mal4_03060"/>
<dbReference type="AlphaFoldDB" id="A0A517Z0M2"/>
<keyword evidence="2" id="KW-0479">Metal-binding</keyword>
<dbReference type="CDD" id="cd16026">
    <property type="entry name" value="GALNS_like"/>
    <property type="match status" value="1"/>
</dbReference>
<evidence type="ECO:0000313" key="9">
    <source>
        <dbReference type="Proteomes" id="UP000320496"/>
    </source>
</evidence>
<dbReference type="PANTHER" id="PTHR42693:SF53">
    <property type="entry name" value="ENDO-4-O-SULFATASE"/>
    <property type="match status" value="1"/>
</dbReference>
<dbReference type="GO" id="GO:0004065">
    <property type="term" value="F:arylsulfatase activity"/>
    <property type="evidence" value="ECO:0007669"/>
    <property type="project" value="UniProtKB-EC"/>
</dbReference>